<dbReference type="Gene3D" id="2.60.120.430">
    <property type="entry name" value="Galactose-binding lectin"/>
    <property type="match status" value="1"/>
</dbReference>
<feature type="domain" description="SGNH hydrolase-type esterase" evidence="5">
    <location>
        <begin position="190"/>
        <end position="334"/>
    </location>
</feature>
<dbReference type="InterPro" id="IPR036514">
    <property type="entry name" value="SGNH_hydro_sf"/>
</dbReference>
<dbReference type="Pfam" id="PF13472">
    <property type="entry name" value="Lipase_GDSL_2"/>
    <property type="match status" value="1"/>
</dbReference>
<name>A0A290QJF5_9BACT</name>
<evidence type="ECO:0000313" key="6">
    <source>
        <dbReference type="EMBL" id="ATC64461.1"/>
    </source>
</evidence>
<evidence type="ECO:0000313" key="7">
    <source>
        <dbReference type="Proteomes" id="UP000217265"/>
    </source>
</evidence>
<evidence type="ECO:0000256" key="4">
    <source>
        <dbReference type="SAM" id="SignalP"/>
    </source>
</evidence>
<dbReference type="EMBL" id="CP023344">
    <property type="protein sequence ID" value="ATC64461.1"/>
    <property type="molecule type" value="Genomic_DNA"/>
</dbReference>
<dbReference type="Proteomes" id="UP000217265">
    <property type="component" value="Chromosome"/>
</dbReference>
<dbReference type="PANTHER" id="PTHR43695:SF1">
    <property type="entry name" value="RHAMNOGALACTURONAN ACETYLESTERASE"/>
    <property type="match status" value="1"/>
</dbReference>
<organism evidence="6 7">
    <name type="scientific">Nibricoccus aquaticus</name>
    <dbReference type="NCBI Taxonomy" id="2576891"/>
    <lineage>
        <taxon>Bacteria</taxon>
        <taxon>Pseudomonadati</taxon>
        <taxon>Verrucomicrobiota</taxon>
        <taxon>Opitutia</taxon>
        <taxon>Opitutales</taxon>
        <taxon>Opitutaceae</taxon>
        <taxon>Nibricoccus</taxon>
    </lineage>
</organism>
<comment type="similarity">
    <text evidence="1">Belongs to the 'GDSL' lipolytic enzyme family.</text>
</comment>
<protein>
    <submittedName>
        <fullName evidence="6">Rhamnogalacturonan acetylesterase</fullName>
    </submittedName>
</protein>
<proteinExistence type="inferred from homology"/>
<keyword evidence="7" id="KW-1185">Reference proteome</keyword>
<sequence>MKKLPCFAGCLVLPALLVAQDLSFMLGTEKAYGGWQAVPAEIIYSSERGYGFEPGGEVRKGDPLVAPFVQSVRPFYFSVAVPEGNYRVVICFAETASSHEYTVKAELRRLMVEKLVAGGESGCVRNAAEFVVNVRRAQIAGGGEVRLKPRERAEEAWAWDEKLTLEFNGPHPTASYVMIKRMDDVPTVFLLGDSTVADQPREPFASWGQMITRFFAPTVAIANHSESGESLASALSERRVEKILSIVRPGDWVLLQFGHNDMKKDSVETYTANLKKVTAALAAKNARVVLVTQMHRHSFGPDGKIQNSHKDYPDAVRTVAREENLPLIDLHAMSQVLYESLGAEKALLAFKAGDATHHNPYGAYELAKCVVEGVRQQVPELAKHIITDLPRFDPAKPDAPETFSLPPSPTVVAAKPDGS</sequence>
<dbReference type="InterPro" id="IPR037459">
    <property type="entry name" value="RhgT-like"/>
</dbReference>
<feature type="region of interest" description="Disordered" evidence="3">
    <location>
        <begin position="391"/>
        <end position="419"/>
    </location>
</feature>
<dbReference type="InterPro" id="IPR013830">
    <property type="entry name" value="SGNH_hydro"/>
</dbReference>
<dbReference type="RefSeq" id="WP_096056093.1">
    <property type="nucleotide sequence ID" value="NZ_CP023344.1"/>
</dbReference>
<gene>
    <name evidence="6" type="ORF">CMV30_11125</name>
</gene>
<dbReference type="AlphaFoldDB" id="A0A290QJF5"/>
<dbReference type="InterPro" id="IPR008979">
    <property type="entry name" value="Galactose-bd-like_sf"/>
</dbReference>
<dbReference type="KEGG" id="vbh:CMV30_11125"/>
<evidence type="ECO:0000256" key="2">
    <source>
        <dbReference type="ARBA" id="ARBA00022801"/>
    </source>
</evidence>
<dbReference type="SUPFAM" id="SSF49785">
    <property type="entry name" value="Galactose-binding domain-like"/>
    <property type="match status" value="1"/>
</dbReference>
<dbReference type="Gene3D" id="3.40.50.1110">
    <property type="entry name" value="SGNH hydrolase"/>
    <property type="match status" value="1"/>
</dbReference>
<reference evidence="6 7" key="1">
    <citation type="submission" date="2017-09" db="EMBL/GenBank/DDBJ databases">
        <title>Complete genome sequence of Verrucomicrobial strain HZ-65, isolated from freshwater.</title>
        <authorList>
            <person name="Choi A."/>
        </authorList>
    </citation>
    <scope>NUCLEOTIDE SEQUENCE [LARGE SCALE GENOMIC DNA]</scope>
    <source>
        <strain evidence="6 7">HZ-65</strain>
    </source>
</reference>
<evidence type="ECO:0000256" key="3">
    <source>
        <dbReference type="SAM" id="MobiDB-lite"/>
    </source>
</evidence>
<accession>A0A290QJF5</accession>
<feature type="chain" id="PRO_5012651531" evidence="4">
    <location>
        <begin position="20"/>
        <end position="419"/>
    </location>
</feature>
<feature type="signal peptide" evidence="4">
    <location>
        <begin position="1"/>
        <end position="19"/>
    </location>
</feature>
<dbReference type="CDD" id="cd01821">
    <property type="entry name" value="Rhamnogalacturan_acetylesterase_like"/>
    <property type="match status" value="1"/>
</dbReference>
<dbReference type="OrthoDB" id="9807041at2"/>
<dbReference type="GO" id="GO:0016788">
    <property type="term" value="F:hydrolase activity, acting on ester bonds"/>
    <property type="evidence" value="ECO:0007669"/>
    <property type="project" value="UniProtKB-ARBA"/>
</dbReference>
<evidence type="ECO:0000259" key="5">
    <source>
        <dbReference type="Pfam" id="PF13472"/>
    </source>
</evidence>
<dbReference type="PANTHER" id="PTHR43695">
    <property type="entry name" value="PUTATIVE (AFU_ORTHOLOGUE AFUA_2G17250)-RELATED"/>
    <property type="match status" value="1"/>
</dbReference>
<evidence type="ECO:0000256" key="1">
    <source>
        <dbReference type="ARBA" id="ARBA00008668"/>
    </source>
</evidence>
<dbReference type="SUPFAM" id="SSF52266">
    <property type="entry name" value="SGNH hydrolase"/>
    <property type="match status" value="1"/>
</dbReference>
<keyword evidence="4" id="KW-0732">Signal</keyword>
<keyword evidence="2" id="KW-0378">Hydrolase</keyword>